<proteinExistence type="predicted"/>
<keyword evidence="2" id="KW-1185">Reference proteome</keyword>
<comment type="caution">
    <text evidence="1">The sequence shown here is derived from an EMBL/GenBank/DDBJ whole genome shotgun (WGS) entry which is preliminary data.</text>
</comment>
<name>A0A1R3IZV6_9ROSI</name>
<organism evidence="1 2">
    <name type="scientific">Corchorus olitorius</name>
    <dbReference type="NCBI Taxonomy" id="93759"/>
    <lineage>
        <taxon>Eukaryota</taxon>
        <taxon>Viridiplantae</taxon>
        <taxon>Streptophyta</taxon>
        <taxon>Embryophyta</taxon>
        <taxon>Tracheophyta</taxon>
        <taxon>Spermatophyta</taxon>
        <taxon>Magnoliopsida</taxon>
        <taxon>eudicotyledons</taxon>
        <taxon>Gunneridae</taxon>
        <taxon>Pentapetalae</taxon>
        <taxon>rosids</taxon>
        <taxon>malvids</taxon>
        <taxon>Malvales</taxon>
        <taxon>Malvaceae</taxon>
        <taxon>Grewioideae</taxon>
        <taxon>Apeibeae</taxon>
        <taxon>Corchorus</taxon>
    </lineage>
</organism>
<protein>
    <submittedName>
        <fullName evidence="1">Uncharacterized protein</fullName>
    </submittedName>
</protein>
<accession>A0A1R3IZV6</accession>
<dbReference type="EMBL" id="AWUE01017168">
    <property type="protein sequence ID" value="OMO88086.1"/>
    <property type="molecule type" value="Genomic_DNA"/>
</dbReference>
<dbReference type="AlphaFoldDB" id="A0A1R3IZV6"/>
<evidence type="ECO:0000313" key="2">
    <source>
        <dbReference type="Proteomes" id="UP000187203"/>
    </source>
</evidence>
<evidence type="ECO:0000313" key="1">
    <source>
        <dbReference type="EMBL" id="OMO88086.1"/>
    </source>
</evidence>
<gene>
    <name evidence="1" type="ORF">COLO4_20463</name>
</gene>
<sequence>MRAENAGCVHSIQATEPQDEKAWKITGTGTG</sequence>
<reference evidence="2" key="1">
    <citation type="submission" date="2013-09" db="EMBL/GenBank/DDBJ databases">
        <title>Corchorus olitorius genome sequencing.</title>
        <authorList>
            <person name="Alam M."/>
            <person name="Haque M.S."/>
            <person name="Islam M.S."/>
            <person name="Emdad E.M."/>
            <person name="Islam M.M."/>
            <person name="Ahmed B."/>
            <person name="Halim A."/>
            <person name="Hossen Q.M.M."/>
            <person name="Hossain M.Z."/>
            <person name="Ahmed R."/>
            <person name="Khan M.M."/>
            <person name="Islam R."/>
            <person name="Rashid M.M."/>
            <person name="Khan S.A."/>
            <person name="Rahman M.S."/>
            <person name="Alam M."/>
            <person name="Yahiya A.S."/>
            <person name="Khan M.S."/>
            <person name="Azam M.S."/>
            <person name="Haque T."/>
            <person name="Lashkar M.Z.H."/>
            <person name="Akhand A.I."/>
            <person name="Morshed G."/>
            <person name="Roy S."/>
            <person name="Uddin K.S."/>
            <person name="Rabeya T."/>
            <person name="Hossain A.S."/>
            <person name="Chowdhury A."/>
            <person name="Snigdha A.R."/>
            <person name="Mortoza M.S."/>
            <person name="Matin S.A."/>
            <person name="Hoque S.M.E."/>
            <person name="Islam M.K."/>
            <person name="Roy D.K."/>
            <person name="Haider R."/>
            <person name="Moosa M.M."/>
            <person name="Elias S.M."/>
            <person name="Hasan A.M."/>
            <person name="Jahan S."/>
            <person name="Shafiuddin M."/>
            <person name="Mahmood N."/>
            <person name="Shommy N.S."/>
        </authorList>
    </citation>
    <scope>NUCLEOTIDE SEQUENCE [LARGE SCALE GENOMIC DNA]</scope>
    <source>
        <strain evidence="2">cv. O-4</strain>
    </source>
</reference>
<dbReference type="Proteomes" id="UP000187203">
    <property type="component" value="Unassembled WGS sequence"/>
</dbReference>